<evidence type="ECO:0000313" key="3">
    <source>
        <dbReference type="Proteomes" id="UP001152747"/>
    </source>
</evidence>
<evidence type="ECO:0000313" key="2">
    <source>
        <dbReference type="EMBL" id="CAI5443432.1"/>
    </source>
</evidence>
<proteinExistence type="predicted"/>
<feature type="chain" id="PRO_5040350667" description="DUF38 domain-containing protein" evidence="1">
    <location>
        <begin position="20"/>
        <end position="158"/>
    </location>
</feature>
<comment type="caution">
    <text evidence="2">The sequence shown here is derived from an EMBL/GenBank/DDBJ whole genome shotgun (WGS) entry which is preliminary data.</text>
</comment>
<evidence type="ECO:0008006" key="4">
    <source>
        <dbReference type="Google" id="ProtNLM"/>
    </source>
</evidence>
<evidence type="ECO:0000256" key="1">
    <source>
        <dbReference type="SAM" id="SignalP"/>
    </source>
</evidence>
<organism evidence="2 3">
    <name type="scientific">Caenorhabditis angaria</name>
    <dbReference type="NCBI Taxonomy" id="860376"/>
    <lineage>
        <taxon>Eukaryota</taxon>
        <taxon>Metazoa</taxon>
        <taxon>Ecdysozoa</taxon>
        <taxon>Nematoda</taxon>
        <taxon>Chromadorea</taxon>
        <taxon>Rhabditida</taxon>
        <taxon>Rhabditina</taxon>
        <taxon>Rhabditomorpha</taxon>
        <taxon>Rhabditoidea</taxon>
        <taxon>Rhabditidae</taxon>
        <taxon>Peloderinae</taxon>
        <taxon>Caenorhabditis</taxon>
    </lineage>
</organism>
<sequence length="158" mass="18567">MKIFIFFSLFLVASAGLDAQKEAPRFYISLMKHYSLRDADIIHDDYTWIFANGTVAHRGYFSLRFLSLNLANVPDYELEDINSRTSEEVKSFGNTYKSYVKYSEGDWAAFWETHIAKFRPDGLLELKSYTDNKKSSTYLAIQDEYIEGGYKFYRFIKY</sequence>
<feature type="signal peptide" evidence="1">
    <location>
        <begin position="1"/>
        <end position="19"/>
    </location>
</feature>
<dbReference type="EMBL" id="CANHGI010000002">
    <property type="protein sequence ID" value="CAI5443432.1"/>
    <property type="molecule type" value="Genomic_DNA"/>
</dbReference>
<name>A0A9P1ICT1_9PELO</name>
<dbReference type="Proteomes" id="UP001152747">
    <property type="component" value="Unassembled WGS sequence"/>
</dbReference>
<keyword evidence="3" id="KW-1185">Reference proteome</keyword>
<reference evidence="2" key="1">
    <citation type="submission" date="2022-11" db="EMBL/GenBank/DDBJ databases">
        <authorList>
            <person name="Kikuchi T."/>
        </authorList>
    </citation>
    <scope>NUCLEOTIDE SEQUENCE</scope>
    <source>
        <strain evidence="2">PS1010</strain>
    </source>
</reference>
<gene>
    <name evidence="2" type="ORF">CAMP_LOCUS6069</name>
</gene>
<keyword evidence="1" id="KW-0732">Signal</keyword>
<protein>
    <recommendedName>
        <fullName evidence="4">DUF38 domain-containing protein</fullName>
    </recommendedName>
</protein>
<accession>A0A9P1ICT1</accession>
<dbReference type="AlphaFoldDB" id="A0A9P1ICT1"/>